<keyword evidence="2" id="KW-1185">Reference proteome</keyword>
<accession>A0ACB8R0P2</accession>
<gene>
    <name evidence="1" type="ORF">FA95DRAFT_1416913</name>
</gene>
<organism evidence="1 2">
    <name type="scientific">Auriscalpium vulgare</name>
    <dbReference type="NCBI Taxonomy" id="40419"/>
    <lineage>
        <taxon>Eukaryota</taxon>
        <taxon>Fungi</taxon>
        <taxon>Dikarya</taxon>
        <taxon>Basidiomycota</taxon>
        <taxon>Agaricomycotina</taxon>
        <taxon>Agaricomycetes</taxon>
        <taxon>Russulales</taxon>
        <taxon>Auriscalpiaceae</taxon>
        <taxon>Auriscalpium</taxon>
    </lineage>
</organism>
<comment type="caution">
    <text evidence="1">The sequence shown here is derived from an EMBL/GenBank/DDBJ whole genome shotgun (WGS) entry which is preliminary data.</text>
</comment>
<evidence type="ECO:0000313" key="1">
    <source>
        <dbReference type="EMBL" id="KAI0037649.1"/>
    </source>
</evidence>
<dbReference type="EMBL" id="MU276806">
    <property type="protein sequence ID" value="KAI0037649.1"/>
    <property type="molecule type" value="Genomic_DNA"/>
</dbReference>
<protein>
    <submittedName>
        <fullName evidence="1">Uncharacterized protein</fullName>
    </submittedName>
</protein>
<proteinExistence type="predicted"/>
<dbReference type="Proteomes" id="UP000814033">
    <property type="component" value="Unassembled WGS sequence"/>
</dbReference>
<reference evidence="1" key="2">
    <citation type="journal article" date="2022" name="New Phytol.">
        <title>Evolutionary transition to the ectomycorrhizal habit in the genomes of a hyperdiverse lineage of mushroom-forming fungi.</title>
        <authorList>
            <person name="Looney B."/>
            <person name="Miyauchi S."/>
            <person name="Morin E."/>
            <person name="Drula E."/>
            <person name="Courty P.E."/>
            <person name="Kohler A."/>
            <person name="Kuo A."/>
            <person name="LaButti K."/>
            <person name="Pangilinan J."/>
            <person name="Lipzen A."/>
            <person name="Riley R."/>
            <person name="Andreopoulos W."/>
            <person name="He G."/>
            <person name="Johnson J."/>
            <person name="Nolan M."/>
            <person name="Tritt A."/>
            <person name="Barry K.W."/>
            <person name="Grigoriev I.V."/>
            <person name="Nagy L.G."/>
            <person name="Hibbett D."/>
            <person name="Henrissat B."/>
            <person name="Matheny P.B."/>
            <person name="Labbe J."/>
            <person name="Martin F.M."/>
        </authorList>
    </citation>
    <scope>NUCLEOTIDE SEQUENCE</scope>
    <source>
        <strain evidence="1">FP105234-sp</strain>
    </source>
</reference>
<evidence type="ECO:0000313" key="2">
    <source>
        <dbReference type="Proteomes" id="UP000814033"/>
    </source>
</evidence>
<reference evidence="1" key="1">
    <citation type="submission" date="2021-02" db="EMBL/GenBank/DDBJ databases">
        <authorList>
            <consortium name="DOE Joint Genome Institute"/>
            <person name="Ahrendt S."/>
            <person name="Looney B.P."/>
            <person name="Miyauchi S."/>
            <person name="Morin E."/>
            <person name="Drula E."/>
            <person name="Courty P.E."/>
            <person name="Chicoki N."/>
            <person name="Fauchery L."/>
            <person name="Kohler A."/>
            <person name="Kuo A."/>
            <person name="Labutti K."/>
            <person name="Pangilinan J."/>
            <person name="Lipzen A."/>
            <person name="Riley R."/>
            <person name="Andreopoulos W."/>
            <person name="He G."/>
            <person name="Johnson J."/>
            <person name="Barry K.W."/>
            <person name="Grigoriev I.V."/>
            <person name="Nagy L."/>
            <person name="Hibbett D."/>
            <person name="Henrissat B."/>
            <person name="Matheny P.B."/>
            <person name="Labbe J."/>
            <person name="Martin F."/>
        </authorList>
    </citation>
    <scope>NUCLEOTIDE SEQUENCE</scope>
    <source>
        <strain evidence="1">FP105234-sp</strain>
    </source>
</reference>
<sequence>MMKEMAEELKQLPTQKVQMVLENEEKSRGRERWCNGGPRRKARSIRSNSSQIQPTTYCLTHIELSSSSALANIPCFFVQVKIVLFQRVMASDLYPSVTSRGNASPRMQISTSRRHFRSLNYRQTAKHLPMRSPFRRFRRQVHDLIVPLKVSALPPPSPLLHNSCRLRLTSSRITNLETVKATEHGRWL</sequence>
<name>A0ACB8R0P2_9AGAM</name>